<dbReference type="SMART" id="SM00612">
    <property type="entry name" value="Kelch"/>
    <property type="match status" value="3"/>
</dbReference>
<evidence type="ECO:0000256" key="3">
    <source>
        <dbReference type="ARBA" id="ARBA00022737"/>
    </source>
</evidence>
<dbReference type="Gene3D" id="1.25.40.420">
    <property type="match status" value="1"/>
</dbReference>
<dbReference type="SUPFAM" id="SSF54695">
    <property type="entry name" value="POZ domain"/>
    <property type="match status" value="1"/>
</dbReference>
<keyword evidence="6" id="KW-1185">Reference proteome</keyword>
<dbReference type="Proteomes" id="UP000041254">
    <property type="component" value="Unassembled WGS sequence"/>
</dbReference>
<evidence type="ECO:0000313" key="6">
    <source>
        <dbReference type="Proteomes" id="UP000041254"/>
    </source>
</evidence>
<dbReference type="PANTHER" id="PTHR46093:SF3">
    <property type="entry name" value="ACYL-COA-BINDING DOMAIN-CONTAINING PROTEIN 4"/>
    <property type="match status" value="1"/>
</dbReference>
<dbReference type="PANTHER" id="PTHR46093">
    <property type="entry name" value="ACYL-COA-BINDING DOMAIN-CONTAINING PROTEIN 5"/>
    <property type="match status" value="1"/>
</dbReference>
<proteinExistence type="inferred from homology"/>
<dbReference type="InParanoid" id="A0A0G4ED92"/>
<dbReference type="OMA" id="YKEAIYV"/>
<name>A0A0G4ED92_VITBC</name>
<dbReference type="Gene3D" id="3.30.710.10">
    <property type="entry name" value="Potassium Channel Kv1.1, Chain A"/>
    <property type="match status" value="1"/>
</dbReference>
<dbReference type="PhylomeDB" id="A0A0G4ED92"/>
<organism evidence="5 6">
    <name type="scientific">Vitrella brassicaformis (strain CCMP3155)</name>
    <dbReference type="NCBI Taxonomy" id="1169540"/>
    <lineage>
        <taxon>Eukaryota</taxon>
        <taxon>Sar</taxon>
        <taxon>Alveolata</taxon>
        <taxon>Colpodellida</taxon>
        <taxon>Vitrellaceae</taxon>
        <taxon>Vitrella</taxon>
    </lineage>
</organism>
<dbReference type="InterPro" id="IPR006652">
    <property type="entry name" value="Kelch_1"/>
</dbReference>
<dbReference type="PROSITE" id="PS50097">
    <property type="entry name" value="BTB"/>
    <property type="match status" value="1"/>
</dbReference>
<dbReference type="EMBL" id="CDMY01000153">
    <property type="protein sequence ID" value="CEL93311.1"/>
    <property type="molecule type" value="Genomic_DNA"/>
</dbReference>
<dbReference type="Gene3D" id="2.120.10.80">
    <property type="entry name" value="Kelch-type beta propeller"/>
    <property type="match status" value="2"/>
</dbReference>
<keyword evidence="3" id="KW-0677">Repeat</keyword>
<accession>A0A0G4ED92</accession>
<dbReference type="InterPro" id="IPR011333">
    <property type="entry name" value="SKP1/BTB/POZ_sf"/>
</dbReference>
<reference evidence="5 6" key="1">
    <citation type="submission" date="2014-11" db="EMBL/GenBank/DDBJ databases">
        <authorList>
            <person name="Zhu J."/>
            <person name="Qi W."/>
            <person name="Song R."/>
        </authorList>
    </citation>
    <scope>NUCLEOTIDE SEQUENCE [LARGE SCALE GENOMIC DNA]</scope>
</reference>
<dbReference type="AlphaFoldDB" id="A0A0G4ED92"/>
<dbReference type="Pfam" id="PF24681">
    <property type="entry name" value="Kelch_KLHDC2_KLHL20_DRC7"/>
    <property type="match status" value="1"/>
</dbReference>
<evidence type="ECO:0000313" key="5">
    <source>
        <dbReference type="EMBL" id="CEL93311.1"/>
    </source>
</evidence>
<sequence length="500" mass="55862">MAHFWTTPSTNSCPGPRAAHSCDVLEGKLYVFGGWNGKKALNDLHVLDVAKGEWHEVVPNRNAPAERNNHTTAVVGSKLFVHGGHDGSKWLQDLHVLDTSTAQRGKLDELAWVRPAASGSAPSARACHTLTRVGRKLYMFGGYDGTKCFNDMDVLDLDTMTWIQPNLTGTIPQARNAHTMTVITTKLYLFGGHSGNKHLTDLHVFDTTKLMWAQPEIQGTPPPGLRGHTANLIGHKIFLFGGYDGKGRSNDLYILDTALMRWIHPAESENAPTGRQRHSASLIGSKKLYIFGGFDGNKWLNDLHVLDIGRLEEDALNDVAVRNLIDNMRKLVNNSEFSDITIVVENREIHAHKAILVAQCEHFRAMFTTQMKESFESKVIIPEWSYNSFMAMLEFLYTGRITDLSTDITGELLGLADHYTLDGLKQLCENILIHSVEIDNVCNLLKQADQYQATDLKNHCLTYLIKNFDAVSKTTSFEDLKEKPSLLLEVTKQMASANHK</sequence>
<dbReference type="Pfam" id="PF24570">
    <property type="entry name" value="BACK_BPM_SPOP"/>
    <property type="match status" value="1"/>
</dbReference>
<dbReference type="STRING" id="1169540.A0A0G4ED92"/>
<dbReference type="Pfam" id="PF13415">
    <property type="entry name" value="Beta-prop_FBX42"/>
    <property type="match status" value="1"/>
</dbReference>
<dbReference type="InterPro" id="IPR015915">
    <property type="entry name" value="Kelch-typ_b-propeller"/>
</dbReference>
<dbReference type="SMART" id="SM00225">
    <property type="entry name" value="BTB"/>
    <property type="match status" value="1"/>
</dbReference>
<keyword evidence="2" id="KW-0880">Kelch repeat</keyword>
<evidence type="ECO:0000256" key="1">
    <source>
        <dbReference type="ARBA" id="ARBA00010846"/>
    </source>
</evidence>
<evidence type="ECO:0000259" key="4">
    <source>
        <dbReference type="PROSITE" id="PS50097"/>
    </source>
</evidence>
<dbReference type="Pfam" id="PF00651">
    <property type="entry name" value="BTB"/>
    <property type="match status" value="1"/>
</dbReference>
<dbReference type="VEuPathDB" id="CryptoDB:Vbra_7069"/>
<feature type="domain" description="BTB" evidence="4">
    <location>
        <begin position="338"/>
        <end position="401"/>
    </location>
</feature>
<dbReference type="InterPro" id="IPR056423">
    <property type="entry name" value="BACK_BPM_SPOP"/>
</dbReference>
<comment type="similarity">
    <text evidence="1">Belongs to the Tdpoz family.</text>
</comment>
<dbReference type="CDD" id="cd14733">
    <property type="entry name" value="BACK"/>
    <property type="match status" value="1"/>
</dbReference>
<dbReference type="InterPro" id="IPR000210">
    <property type="entry name" value="BTB/POZ_dom"/>
</dbReference>
<dbReference type="SUPFAM" id="SSF117281">
    <property type="entry name" value="Kelch motif"/>
    <property type="match status" value="2"/>
</dbReference>
<gene>
    <name evidence="5" type="ORF">Vbra_7069</name>
</gene>
<dbReference type="OrthoDB" id="10251809at2759"/>
<protein>
    <recommendedName>
        <fullName evidence="4">BTB domain-containing protein</fullName>
    </recommendedName>
</protein>
<evidence type="ECO:0000256" key="2">
    <source>
        <dbReference type="ARBA" id="ARBA00022441"/>
    </source>
</evidence>